<organism evidence="1 2">
    <name type="scientific">Streptomyces canarius</name>
    <dbReference type="NCBI Taxonomy" id="285453"/>
    <lineage>
        <taxon>Bacteria</taxon>
        <taxon>Bacillati</taxon>
        <taxon>Actinomycetota</taxon>
        <taxon>Actinomycetes</taxon>
        <taxon>Kitasatosporales</taxon>
        <taxon>Streptomycetaceae</taxon>
        <taxon>Streptomyces</taxon>
    </lineage>
</organism>
<protein>
    <recommendedName>
        <fullName evidence="3">Tn3 transposase DDE domain-containing protein</fullName>
    </recommendedName>
</protein>
<proteinExistence type="predicted"/>
<evidence type="ECO:0000313" key="2">
    <source>
        <dbReference type="Proteomes" id="UP000653644"/>
    </source>
</evidence>
<evidence type="ECO:0008006" key="3">
    <source>
        <dbReference type="Google" id="ProtNLM"/>
    </source>
</evidence>
<dbReference type="EMBL" id="BMVN01000086">
    <property type="protein sequence ID" value="GHA72681.1"/>
    <property type="molecule type" value="Genomic_DNA"/>
</dbReference>
<keyword evidence="2" id="KW-1185">Reference proteome</keyword>
<evidence type="ECO:0000313" key="1">
    <source>
        <dbReference type="EMBL" id="GHA72681.1"/>
    </source>
</evidence>
<gene>
    <name evidence="1" type="ORF">GCM10010345_89500</name>
</gene>
<accession>A0ABQ3DB95</accession>
<dbReference type="RefSeq" id="WP_189894925.1">
    <property type="nucleotide sequence ID" value="NZ_BMVN01000086.1"/>
</dbReference>
<comment type="caution">
    <text evidence="1">The sequence shown here is derived from an EMBL/GenBank/DDBJ whole genome shotgun (WGS) entry which is preliminary data.</text>
</comment>
<reference evidence="2" key="1">
    <citation type="journal article" date="2019" name="Int. J. Syst. Evol. Microbiol.">
        <title>The Global Catalogue of Microorganisms (GCM) 10K type strain sequencing project: providing services to taxonomists for standard genome sequencing and annotation.</title>
        <authorList>
            <consortium name="The Broad Institute Genomics Platform"/>
            <consortium name="The Broad Institute Genome Sequencing Center for Infectious Disease"/>
            <person name="Wu L."/>
            <person name="Ma J."/>
        </authorList>
    </citation>
    <scope>NUCLEOTIDE SEQUENCE [LARGE SCALE GENOMIC DNA]</scope>
    <source>
        <strain evidence="2">JCM 4733</strain>
    </source>
</reference>
<name>A0ABQ3DB95_9ACTN</name>
<sequence length="105" mass="11443">MLTAYTTTWPGAMRLSASQRAPAWGALTPPLQIKKSVAGADPVVKWANYAGLEHGNTMGQRVLQDRDAHLPGRLGQYLADRLVQLGRNNDGKGHRNTYFNASPTV</sequence>
<dbReference type="Proteomes" id="UP000653644">
    <property type="component" value="Unassembled WGS sequence"/>
</dbReference>